<organism evidence="1 2">
    <name type="scientific">Anaeromyxobacter dehalogenans (strain ATCC BAA-258 / DSM 21875 / 2CP-1)</name>
    <dbReference type="NCBI Taxonomy" id="455488"/>
    <lineage>
        <taxon>Bacteria</taxon>
        <taxon>Pseudomonadati</taxon>
        <taxon>Myxococcota</taxon>
        <taxon>Myxococcia</taxon>
        <taxon>Myxococcales</taxon>
        <taxon>Cystobacterineae</taxon>
        <taxon>Anaeromyxobacteraceae</taxon>
        <taxon>Anaeromyxobacter</taxon>
    </lineage>
</organism>
<gene>
    <name evidence="1" type="ordered locus">A2cp1_2129</name>
</gene>
<dbReference type="HOGENOM" id="CLU_1745870_0_0_7"/>
<dbReference type="KEGG" id="acp:A2cp1_2129"/>
<evidence type="ECO:0000313" key="1">
    <source>
        <dbReference type="EMBL" id="ACL65469.1"/>
    </source>
</evidence>
<proteinExistence type="predicted"/>
<dbReference type="Proteomes" id="UP000007089">
    <property type="component" value="Chromosome"/>
</dbReference>
<keyword evidence="2" id="KW-1185">Reference proteome</keyword>
<evidence type="ECO:0000313" key="2">
    <source>
        <dbReference type="Proteomes" id="UP000007089"/>
    </source>
</evidence>
<dbReference type="AlphaFoldDB" id="B8J963"/>
<reference evidence="1" key="1">
    <citation type="submission" date="2009-01" db="EMBL/GenBank/DDBJ databases">
        <title>Complete sequence of Anaeromyxobacter dehalogenans 2CP-1.</title>
        <authorList>
            <consortium name="US DOE Joint Genome Institute"/>
            <person name="Lucas S."/>
            <person name="Copeland A."/>
            <person name="Lapidus A."/>
            <person name="Glavina del Rio T."/>
            <person name="Dalin E."/>
            <person name="Tice H."/>
            <person name="Bruce D."/>
            <person name="Goodwin L."/>
            <person name="Pitluck S."/>
            <person name="Saunders E."/>
            <person name="Brettin T."/>
            <person name="Detter J.C."/>
            <person name="Han C."/>
            <person name="Larimer F."/>
            <person name="Land M."/>
            <person name="Hauser L."/>
            <person name="Kyrpides N."/>
            <person name="Ovchinnikova G."/>
            <person name="Beliaev A.S."/>
            <person name="Richardson P."/>
        </authorList>
    </citation>
    <scope>NUCLEOTIDE SEQUENCE</scope>
    <source>
        <strain evidence="1">2CP-1</strain>
    </source>
</reference>
<dbReference type="EMBL" id="CP001359">
    <property type="protein sequence ID" value="ACL65469.1"/>
    <property type="molecule type" value="Genomic_DNA"/>
</dbReference>
<sequence>MKATKTTRAQRDAEILANAEQTAQAFAELAGAVERKMLAVMRMPARPGLDDAARRRALASIEAGALTTGPRGEPWLAQAHHRSELVRLYLNGLFLPEGDQSAADKIGAKLWRREPEHVVAHSARTAEALAHVMAGVVAELSRGDTRRAA</sequence>
<accession>B8J963</accession>
<name>B8J963_ANAD2</name>
<protein>
    <submittedName>
        <fullName evidence="1">Uncharacterized protein</fullName>
    </submittedName>
</protein>
<dbReference type="RefSeq" id="WP_012633320.1">
    <property type="nucleotide sequence ID" value="NC_011891.1"/>
</dbReference>